<dbReference type="RefSeq" id="WP_039341638.1">
    <property type="nucleotide sequence ID" value="NZ_PGEZ01000001.1"/>
</dbReference>
<dbReference type="Gene3D" id="2.30.110.10">
    <property type="entry name" value="Electron Transport, Fmn-binding Protein, Chain A"/>
    <property type="match status" value="1"/>
</dbReference>
<gene>
    <name evidence="1" type="ORF">CLV56_1429</name>
</gene>
<evidence type="ECO:0000313" key="1">
    <source>
        <dbReference type="EMBL" id="PJJ57205.1"/>
    </source>
</evidence>
<evidence type="ECO:0000313" key="2">
    <source>
        <dbReference type="Proteomes" id="UP000230842"/>
    </source>
</evidence>
<keyword evidence="2" id="KW-1185">Reference proteome</keyword>
<reference evidence="1 2" key="1">
    <citation type="submission" date="2017-11" db="EMBL/GenBank/DDBJ databases">
        <title>Genomic Encyclopedia of Archaeal and Bacterial Type Strains, Phase II (KMG-II): From Individual Species to Whole Genera.</title>
        <authorList>
            <person name="Goeker M."/>
        </authorList>
    </citation>
    <scope>NUCLEOTIDE SEQUENCE [LARGE SCALE GENOMIC DNA]</scope>
    <source>
        <strain evidence="1 2">DSM 27763</strain>
    </source>
</reference>
<sequence length="128" mass="13914">MANERLRTVDAGEARELLETARVGHLAYDGAEGVDATPVNFRVDGDRVVVRTADDSALARAERPQRVVMLVTYLERLAQKAWSVKVRGTLSEPPPEALPEVEPAPWTGAPGTVLLEISLDEITGRRVG</sequence>
<dbReference type="InterPro" id="IPR012349">
    <property type="entry name" value="Split_barrel_FMN-bd"/>
</dbReference>
<protein>
    <submittedName>
        <fullName evidence="1">Nitroimidazol reductase NimA-like FMN-containing flavoprotein (Pyridoxamine 5'-phosphate oxidase superfamily)</fullName>
    </submittedName>
</protein>
<proteinExistence type="predicted"/>
<dbReference type="EMBL" id="PGEZ01000001">
    <property type="protein sequence ID" value="PJJ57205.1"/>
    <property type="molecule type" value="Genomic_DNA"/>
</dbReference>
<dbReference type="AlphaFoldDB" id="A0A0B2BTI3"/>
<dbReference type="SUPFAM" id="SSF50475">
    <property type="entry name" value="FMN-binding split barrel"/>
    <property type="match status" value="1"/>
</dbReference>
<accession>A0A0B2BTI3</accession>
<dbReference type="Pfam" id="PF12900">
    <property type="entry name" value="Pyridox_ox_2"/>
    <property type="match status" value="1"/>
</dbReference>
<dbReference type="OrthoDB" id="5193072at2"/>
<organism evidence="1 2">
    <name type="scientific">Mumia flava</name>
    <dbReference type="NCBI Taxonomy" id="1348852"/>
    <lineage>
        <taxon>Bacteria</taxon>
        <taxon>Bacillati</taxon>
        <taxon>Actinomycetota</taxon>
        <taxon>Actinomycetes</taxon>
        <taxon>Propionibacteriales</taxon>
        <taxon>Nocardioidaceae</taxon>
        <taxon>Mumia</taxon>
    </lineage>
</organism>
<dbReference type="Proteomes" id="UP000230842">
    <property type="component" value="Unassembled WGS sequence"/>
</dbReference>
<dbReference type="InterPro" id="IPR024747">
    <property type="entry name" value="Pyridox_Oxase-rel"/>
</dbReference>
<name>A0A0B2BTI3_9ACTN</name>
<comment type="caution">
    <text evidence="1">The sequence shown here is derived from an EMBL/GenBank/DDBJ whole genome shotgun (WGS) entry which is preliminary data.</text>
</comment>